<feature type="domain" description="THAP-type" evidence="14">
    <location>
        <begin position="1"/>
        <end position="87"/>
    </location>
</feature>
<dbReference type="PANTHER" id="PTHR46600">
    <property type="entry name" value="THAP DOMAIN-CONTAINING"/>
    <property type="match status" value="1"/>
</dbReference>
<comment type="caution">
    <text evidence="15">The sequence shown here is derived from an EMBL/GenBank/DDBJ whole genome shotgun (WGS) entry which is preliminary data.</text>
</comment>
<dbReference type="EMBL" id="JAHWGI010000441">
    <property type="protein sequence ID" value="KAK3915605.1"/>
    <property type="molecule type" value="Genomic_DNA"/>
</dbReference>
<evidence type="ECO:0000256" key="2">
    <source>
        <dbReference type="ARBA" id="ARBA00006177"/>
    </source>
</evidence>
<dbReference type="Pfam" id="PF12017">
    <property type="entry name" value="Tnp_P_element"/>
    <property type="match status" value="1"/>
</dbReference>
<dbReference type="PANTHER" id="PTHR46600:SF1">
    <property type="entry name" value="THAP DOMAIN-CONTAINING PROTEIN 1"/>
    <property type="match status" value="1"/>
</dbReference>
<keyword evidence="5" id="KW-0862">Zinc</keyword>
<evidence type="ECO:0000256" key="1">
    <source>
        <dbReference type="ARBA" id="ARBA00004642"/>
    </source>
</evidence>
<evidence type="ECO:0000256" key="13">
    <source>
        <dbReference type="SAM" id="MobiDB-lite"/>
    </source>
</evidence>
<keyword evidence="16" id="KW-1185">Reference proteome</keyword>
<evidence type="ECO:0000256" key="12">
    <source>
        <dbReference type="PROSITE-ProRule" id="PRU00309"/>
    </source>
</evidence>
<keyword evidence="8 12" id="KW-0238">DNA-binding</keyword>
<dbReference type="PROSITE" id="PS50950">
    <property type="entry name" value="ZF_THAP"/>
    <property type="match status" value="1"/>
</dbReference>
<comment type="subcellular location">
    <subcellularLocation>
        <location evidence="1">Nucleus</location>
        <location evidence="1">Nucleoplasm</location>
    </subcellularLocation>
</comment>
<evidence type="ECO:0000256" key="5">
    <source>
        <dbReference type="ARBA" id="ARBA00022833"/>
    </source>
</evidence>
<keyword evidence="7" id="KW-0175">Coiled coil</keyword>
<dbReference type="SMART" id="SM00980">
    <property type="entry name" value="THAP"/>
    <property type="match status" value="1"/>
</dbReference>
<evidence type="ECO:0000313" key="15">
    <source>
        <dbReference type="EMBL" id="KAK3915605.1"/>
    </source>
</evidence>
<dbReference type="InterPro" id="IPR048366">
    <property type="entry name" value="TNP-like_GBD"/>
</dbReference>
<evidence type="ECO:0000256" key="3">
    <source>
        <dbReference type="ARBA" id="ARBA00022723"/>
    </source>
</evidence>
<reference evidence="15" key="1">
    <citation type="submission" date="2021-07" db="EMBL/GenBank/DDBJ databases">
        <authorList>
            <person name="Catto M.A."/>
            <person name="Jacobson A."/>
            <person name="Kennedy G."/>
            <person name="Labadie P."/>
            <person name="Hunt B.G."/>
            <person name="Srinivasan R."/>
        </authorList>
    </citation>
    <scope>NUCLEOTIDE SEQUENCE</scope>
    <source>
        <strain evidence="15">PL_HMW_Pooled</strain>
        <tissue evidence="15">Head</tissue>
    </source>
</reference>
<evidence type="ECO:0000256" key="7">
    <source>
        <dbReference type="ARBA" id="ARBA00023054"/>
    </source>
</evidence>
<proteinExistence type="inferred from homology"/>
<keyword evidence="3" id="KW-0479">Metal-binding</keyword>
<accession>A0AAE1LDN0</accession>
<evidence type="ECO:0000259" key="14">
    <source>
        <dbReference type="PROSITE" id="PS50950"/>
    </source>
</evidence>
<organism evidence="15 16">
    <name type="scientific">Frankliniella fusca</name>
    <dbReference type="NCBI Taxonomy" id="407009"/>
    <lineage>
        <taxon>Eukaryota</taxon>
        <taxon>Metazoa</taxon>
        <taxon>Ecdysozoa</taxon>
        <taxon>Arthropoda</taxon>
        <taxon>Hexapoda</taxon>
        <taxon>Insecta</taxon>
        <taxon>Pterygota</taxon>
        <taxon>Neoptera</taxon>
        <taxon>Paraneoptera</taxon>
        <taxon>Thysanoptera</taxon>
        <taxon>Terebrantia</taxon>
        <taxon>Thripoidea</taxon>
        <taxon>Thripidae</taxon>
        <taxon>Frankliniella</taxon>
    </lineage>
</organism>
<dbReference type="InterPro" id="IPR021896">
    <property type="entry name" value="THAP9-like_HTH"/>
</dbReference>
<dbReference type="GO" id="GO:0005654">
    <property type="term" value="C:nucleoplasm"/>
    <property type="evidence" value="ECO:0007669"/>
    <property type="project" value="UniProtKB-SubCell"/>
</dbReference>
<name>A0AAE1LDN0_9NEOP</name>
<protein>
    <submittedName>
        <fullName evidence="15">Transposable element P transposase</fullName>
    </submittedName>
</protein>
<dbReference type="Pfam" id="PF05485">
    <property type="entry name" value="THAP"/>
    <property type="match status" value="1"/>
</dbReference>
<evidence type="ECO:0000256" key="11">
    <source>
        <dbReference type="ARBA" id="ARBA00023306"/>
    </source>
</evidence>
<dbReference type="GO" id="GO:0043565">
    <property type="term" value="F:sequence-specific DNA binding"/>
    <property type="evidence" value="ECO:0007669"/>
    <property type="project" value="InterPro"/>
</dbReference>
<sequence>MAPYKCHVLGCQTISNISIPSSTRMHRFPKELERCGEWVRLSGNVELLEIPSSNLQHRRVCALHFDEKMYFNKYKIILRVNAVPNTNLPDPLTAEIMSRFPVVMSSPVSLDENLGTGSQSRKRKRSATPATIETNSCKKAKPNAEECVDTCSDFPVVTDDVPTFFVSSSEVTAAPKTPIKRTTKASLGRQVGLQRKDRTPRKEALLKLCQEKHLEAQQVRRRLTYAVKKAKALSSRFKSSSDVESSVLQEIKISSAARDLLNWEKRNFGKEIRSRRWLLKEKCFVLAIYKRSPKTYRYLRQHFTLPSERTLNNILQEIKLEPGVSPVFLKIFEKKTFNWVQKDKVGVLAFDEVSADAHLSYNHLMDRIDGYEDFGSRGRTHLKANHVLVFRVRLLNSEIDYPVAFYPVNGTCPKETLAILIEDVIKRMQDIDIKILASVSDQGPTNRGAITILRAKCPQGECDSVYNVGGSHIVHLWDFPHLLKSLRNNLLTSDLNYETGKIAQWRHIIEFFKLDEGICKLSKLKYAHLCPLGRNKMRVSLAAQIFSETNFKGMTTFHSLSAGKHLQDAMQTAELLLSVDRLFDAVNGPSRKDIPKPETRCRVTSESYHHTYWREMVKIMKKWFYTRKDTGEVHIPPCLSGFIDNLRGLGRIWNTIKKLGVEDLNLRDLNQDSLENYFGQIRATCGSTDNFSIPQFVAGMKTVLVQKISANIRGSNCSEADATNLKGFEELLGEVMKCAGGAEHTGQVLLRAYEEGSQPPSSLSKLTRQGPSYTCSTICTKILEATKGCEICKQDLTSSTASSDFTYQNLQENGPGMYHPSPQATNYFLQVQKYVVEHWKEFGWESGVMEKVQNNVSTISPLDWLKCPTHHEMVEKGLQNLVISRVLHLQCTAINNEDIKIRKTRQIGKSIEKQDLPAVLEEDFLNQTDWMLLTGLEGE</sequence>
<dbReference type="Pfam" id="PF21788">
    <property type="entry name" value="TNP-like_GBD"/>
    <property type="match status" value="1"/>
</dbReference>
<keyword evidence="6" id="KW-0805">Transcription regulation</keyword>
<dbReference type="GO" id="GO:0008270">
    <property type="term" value="F:zinc ion binding"/>
    <property type="evidence" value="ECO:0007669"/>
    <property type="project" value="UniProtKB-KW"/>
</dbReference>
<dbReference type="AlphaFoldDB" id="A0AAE1LDN0"/>
<dbReference type="InterPro" id="IPR006612">
    <property type="entry name" value="THAP_Znf"/>
</dbReference>
<evidence type="ECO:0000256" key="6">
    <source>
        <dbReference type="ARBA" id="ARBA00023015"/>
    </source>
</evidence>
<evidence type="ECO:0000256" key="4">
    <source>
        <dbReference type="ARBA" id="ARBA00022771"/>
    </source>
</evidence>
<reference evidence="15" key="2">
    <citation type="journal article" date="2023" name="BMC Genomics">
        <title>Pest status, molecular evolution, and epigenetic factors derived from the genome assembly of Frankliniella fusca, a thysanopteran phytovirus vector.</title>
        <authorList>
            <person name="Catto M.A."/>
            <person name="Labadie P.E."/>
            <person name="Jacobson A.L."/>
            <person name="Kennedy G.G."/>
            <person name="Srinivasan R."/>
            <person name="Hunt B.G."/>
        </authorList>
    </citation>
    <scope>NUCLEOTIDE SEQUENCE</scope>
    <source>
        <strain evidence="15">PL_HMW_Pooled</strain>
    </source>
</reference>
<dbReference type="InterPro" id="IPR048365">
    <property type="entry name" value="TNP-like_RNaseH_N"/>
</dbReference>
<evidence type="ECO:0000256" key="10">
    <source>
        <dbReference type="ARBA" id="ARBA00023242"/>
    </source>
</evidence>
<gene>
    <name evidence="15" type="ORF">KUF71_024748</name>
</gene>
<evidence type="ECO:0000256" key="8">
    <source>
        <dbReference type="ARBA" id="ARBA00023125"/>
    </source>
</evidence>
<feature type="region of interest" description="Disordered" evidence="13">
    <location>
        <begin position="111"/>
        <end position="130"/>
    </location>
</feature>
<evidence type="ECO:0000313" key="16">
    <source>
        <dbReference type="Proteomes" id="UP001219518"/>
    </source>
</evidence>
<keyword evidence="11" id="KW-0131">Cell cycle</keyword>
<keyword evidence="9" id="KW-0804">Transcription</keyword>
<dbReference type="SUPFAM" id="SSF57716">
    <property type="entry name" value="Glucocorticoid receptor-like (DNA-binding domain)"/>
    <property type="match status" value="1"/>
</dbReference>
<evidence type="ECO:0000256" key="9">
    <source>
        <dbReference type="ARBA" id="ARBA00023163"/>
    </source>
</evidence>
<keyword evidence="4 12" id="KW-0863">Zinc-finger</keyword>
<dbReference type="Proteomes" id="UP001219518">
    <property type="component" value="Unassembled WGS sequence"/>
</dbReference>
<dbReference type="InterPro" id="IPR026516">
    <property type="entry name" value="THAP1/10"/>
</dbReference>
<keyword evidence="10" id="KW-0539">Nucleus</keyword>
<dbReference type="Pfam" id="PF21787">
    <property type="entry name" value="TNP-like_RNaseH_N"/>
    <property type="match status" value="1"/>
</dbReference>
<comment type="similarity">
    <text evidence="2">Belongs to the THAP1 family.</text>
</comment>